<dbReference type="Proteomes" id="UP001239169">
    <property type="component" value="Chromosome"/>
</dbReference>
<reference evidence="2 3" key="1">
    <citation type="submission" date="2023-04" db="EMBL/GenBank/DDBJ databases">
        <title>Bacteria Genome Submission.</title>
        <authorList>
            <person name="Isaac P."/>
        </authorList>
    </citation>
    <scope>NUCLEOTIDE SEQUENCE [LARGE SCALE GENOMIC DNA]</scope>
    <source>
        <strain evidence="2 3">SampleS7P1</strain>
    </source>
</reference>
<keyword evidence="1" id="KW-0812">Transmembrane</keyword>
<gene>
    <name evidence="2" type="ORF">QJS64_10950</name>
</gene>
<organism evidence="2 3">
    <name type="scientific">Paraclostridium bifermentans</name>
    <name type="common">Clostridium bifermentans</name>
    <dbReference type="NCBI Taxonomy" id="1490"/>
    <lineage>
        <taxon>Bacteria</taxon>
        <taxon>Bacillati</taxon>
        <taxon>Bacillota</taxon>
        <taxon>Clostridia</taxon>
        <taxon>Peptostreptococcales</taxon>
        <taxon>Peptostreptococcaceae</taxon>
        <taxon>Paraclostridium</taxon>
    </lineage>
</organism>
<sequence>MFYNFNRSFFSGNILHIMNTPSEIFELSKGYLVIIFAGTVFSTGYNSVCAILRGLGDSTNPLYF</sequence>
<evidence type="ECO:0000313" key="3">
    <source>
        <dbReference type="Proteomes" id="UP001239169"/>
    </source>
</evidence>
<accession>A0ABY8R6S0</accession>
<keyword evidence="3" id="KW-1185">Reference proteome</keyword>
<evidence type="ECO:0000256" key="1">
    <source>
        <dbReference type="SAM" id="Phobius"/>
    </source>
</evidence>
<protein>
    <submittedName>
        <fullName evidence="2">MATE family efflux transporter</fullName>
    </submittedName>
</protein>
<keyword evidence="1" id="KW-0472">Membrane</keyword>
<proteinExistence type="predicted"/>
<name>A0ABY8R6S0_PARBF</name>
<evidence type="ECO:0000313" key="2">
    <source>
        <dbReference type="EMBL" id="WGX77261.1"/>
    </source>
</evidence>
<keyword evidence="1" id="KW-1133">Transmembrane helix</keyword>
<dbReference type="Pfam" id="PF01554">
    <property type="entry name" value="MatE"/>
    <property type="match status" value="1"/>
</dbReference>
<feature type="transmembrane region" description="Helical" evidence="1">
    <location>
        <begin position="31"/>
        <end position="52"/>
    </location>
</feature>
<dbReference type="InterPro" id="IPR002528">
    <property type="entry name" value="MATE_fam"/>
</dbReference>
<dbReference type="EMBL" id="CP124685">
    <property type="protein sequence ID" value="WGX77261.1"/>
    <property type="molecule type" value="Genomic_DNA"/>
</dbReference>